<proteinExistence type="predicted"/>
<evidence type="ECO:0008006" key="3">
    <source>
        <dbReference type="Google" id="ProtNLM"/>
    </source>
</evidence>
<dbReference type="RefSeq" id="WP_190426537.1">
    <property type="nucleotide sequence ID" value="NZ_JAMPKK010000039.1"/>
</dbReference>
<dbReference type="Proteomes" id="UP001442494">
    <property type="component" value="Unassembled WGS sequence"/>
</dbReference>
<comment type="caution">
    <text evidence="1">The sequence shown here is derived from an EMBL/GenBank/DDBJ whole genome shotgun (WGS) entry which is preliminary data.</text>
</comment>
<reference evidence="1 2" key="1">
    <citation type="submission" date="2022-04" db="EMBL/GenBank/DDBJ databases">
        <title>Positive selection, recombination, and allopatry shape intraspecific diversity of widespread and dominant cyanobacteria.</title>
        <authorList>
            <person name="Wei J."/>
            <person name="Shu W."/>
            <person name="Hu C."/>
        </authorList>
    </citation>
    <scope>NUCLEOTIDE SEQUENCE [LARGE SCALE GENOMIC DNA]</scope>
    <source>
        <strain evidence="1 2">GB2-A5</strain>
    </source>
</reference>
<evidence type="ECO:0000313" key="2">
    <source>
        <dbReference type="Proteomes" id="UP001442494"/>
    </source>
</evidence>
<organism evidence="1 2">
    <name type="scientific">Funiculus sociatus GB2-A5</name>
    <dbReference type="NCBI Taxonomy" id="2933946"/>
    <lineage>
        <taxon>Bacteria</taxon>
        <taxon>Bacillati</taxon>
        <taxon>Cyanobacteriota</taxon>
        <taxon>Cyanophyceae</taxon>
        <taxon>Coleofasciculales</taxon>
        <taxon>Coleofasciculaceae</taxon>
        <taxon>Funiculus</taxon>
    </lineage>
</organism>
<name>A0ABV0JS73_9CYAN</name>
<accession>A0ABV0JS73</accession>
<sequence length="196" mass="23023">MSNQPLEQMEDLQRFLEFCRTVEQPFCDFEDVENGNKVLTSLLKSEAEPYFTVIGIQKSHSLMCFWKYNDSVSLQEQPIVWLDSEGTPNAVVASNFRDFLSLLPYDTGAIYDWIASWERYLDNPSSQQTPIERFTNERIEMYIEMSQEDNPFREQFINWLREEMNIEPATQPVALVGEAIQSFPRLSQWLADRQLN</sequence>
<gene>
    <name evidence="1" type="ORF">NDI37_17340</name>
</gene>
<keyword evidence="2" id="KW-1185">Reference proteome</keyword>
<protein>
    <recommendedName>
        <fullName evidence="3">SMI1/KNR4 family protein</fullName>
    </recommendedName>
</protein>
<evidence type="ECO:0000313" key="1">
    <source>
        <dbReference type="EMBL" id="MEP0866228.1"/>
    </source>
</evidence>
<dbReference type="EMBL" id="JAMPKK010000039">
    <property type="protein sequence ID" value="MEP0866228.1"/>
    <property type="molecule type" value="Genomic_DNA"/>
</dbReference>